<dbReference type="SUPFAM" id="SSF50475">
    <property type="entry name" value="FMN-binding split barrel"/>
    <property type="match status" value="1"/>
</dbReference>
<evidence type="ECO:0000256" key="4">
    <source>
        <dbReference type="ARBA" id="ARBA00023242"/>
    </source>
</evidence>
<dbReference type="SUPFAM" id="SSF64153">
    <property type="entry name" value="YjeF N-terminal domain-like"/>
    <property type="match status" value="1"/>
</dbReference>
<dbReference type="InterPro" id="IPR036388">
    <property type="entry name" value="WH-like_DNA-bd_sf"/>
</dbReference>
<gene>
    <name evidence="10" type="ORF">C2S53_016761</name>
</gene>
<dbReference type="InterPro" id="IPR010776">
    <property type="entry name" value="Hop2_WH_dom"/>
</dbReference>
<accession>A0AAD4IW13</accession>
<dbReference type="InterPro" id="IPR012349">
    <property type="entry name" value="Split_barrel_FMN-bd"/>
</dbReference>
<dbReference type="GO" id="GO:0010774">
    <property type="term" value="P:meiotic strand invasion involved in reciprocal meiotic recombination"/>
    <property type="evidence" value="ECO:0007669"/>
    <property type="project" value="TreeGrafter"/>
</dbReference>
<dbReference type="Gene3D" id="1.10.10.10">
    <property type="entry name" value="Winged helix-like DNA-binding domain superfamily/Winged helix DNA-binding domain"/>
    <property type="match status" value="1"/>
</dbReference>
<dbReference type="Gene3D" id="3.40.50.10260">
    <property type="entry name" value="YjeF N-terminal domain"/>
    <property type="match status" value="1"/>
</dbReference>
<keyword evidence="4" id="KW-0539">Nucleus</keyword>
<feature type="compositionally biased region" description="Polar residues" evidence="7">
    <location>
        <begin position="303"/>
        <end position="314"/>
    </location>
</feature>
<evidence type="ECO:0000256" key="2">
    <source>
        <dbReference type="ARBA" id="ARBA00007922"/>
    </source>
</evidence>
<evidence type="ECO:0000313" key="11">
    <source>
        <dbReference type="Proteomes" id="UP001190926"/>
    </source>
</evidence>
<reference evidence="10 11" key="1">
    <citation type="journal article" date="2021" name="Nat. Commun.">
        <title>Incipient diploidization of the medicinal plant Perilla within 10,000 years.</title>
        <authorList>
            <person name="Zhang Y."/>
            <person name="Shen Q."/>
            <person name="Leng L."/>
            <person name="Zhang D."/>
            <person name="Chen S."/>
            <person name="Shi Y."/>
            <person name="Ning Z."/>
            <person name="Chen S."/>
        </authorList>
    </citation>
    <scope>NUCLEOTIDE SEQUENCE [LARGE SCALE GENOMIC DNA]</scope>
    <source>
        <strain evidence="11">cv. PC099</strain>
    </source>
</reference>
<evidence type="ECO:0000256" key="6">
    <source>
        <dbReference type="SAM" id="Coils"/>
    </source>
</evidence>
<dbReference type="PANTHER" id="PTHR15938">
    <property type="entry name" value="TBP-1 INTERACTING PROTEIN"/>
    <property type="match status" value="1"/>
</dbReference>
<dbReference type="GO" id="GO:0000709">
    <property type="term" value="P:meiotic joint molecule formation"/>
    <property type="evidence" value="ECO:0007669"/>
    <property type="project" value="TreeGrafter"/>
</dbReference>
<evidence type="ECO:0000259" key="9">
    <source>
        <dbReference type="Pfam" id="PF07106"/>
    </source>
</evidence>
<keyword evidence="11" id="KW-1185">Reference proteome</keyword>
<feature type="domain" description="Homologous-pairing protein 2 winged helix" evidence="9">
    <location>
        <begin position="29"/>
        <end position="79"/>
    </location>
</feature>
<dbReference type="GO" id="GO:0000794">
    <property type="term" value="C:condensed nuclear chromosome"/>
    <property type="evidence" value="ECO:0007669"/>
    <property type="project" value="TreeGrafter"/>
</dbReference>
<keyword evidence="5" id="KW-0469">Meiosis</keyword>
<evidence type="ECO:0000256" key="7">
    <source>
        <dbReference type="SAM" id="MobiDB-lite"/>
    </source>
</evidence>
<proteinExistence type="inferred from homology"/>
<dbReference type="GO" id="GO:0007129">
    <property type="term" value="P:homologous chromosome pairing at meiosis"/>
    <property type="evidence" value="ECO:0007669"/>
    <property type="project" value="TreeGrafter"/>
</dbReference>
<dbReference type="InterPro" id="IPR004443">
    <property type="entry name" value="YjeF_N_dom"/>
</dbReference>
<dbReference type="Gene3D" id="2.30.110.10">
    <property type="entry name" value="Electron Transport, Fmn-binding Protein, Chain A"/>
    <property type="match status" value="1"/>
</dbReference>
<dbReference type="InterPro" id="IPR036652">
    <property type="entry name" value="YjeF_N_dom_sf"/>
</dbReference>
<evidence type="ECO:0000313" key="10">
    <source>
        <dbReference type="EMBL" id="KAH6822156.1"/>
    </source>
</evidence>
<dbReference type="EMBL" id="SDAM02001569">
    <property type="protein sequence ID" value="KAH6822156.1"/>
    <property type="molecule type" value="Genomic_DNA"/>
</dbReference>
<organism evidence="10 11">
    <name type="scientific">Perilla frutescens var. hirtella</name>
    <name type="common">Perilla citriodora</name>
    <name type="synonym">Perilla setoyensis</name>
    <dbReference type="NCBI Taxonomy" id="608512"/>
    <lineage>
        <taxon>Eukaryota</taxon>
        <taxon>Viridiplantae</taxon>
        <taxon>Streptophyta</taxon>
        <taxon>Embryophyta</taxon>
        <taxon>Tracheophyta</taxon>
        <taxon>Spermatophyta</taxon>
        <taxon>Magnoliopsida</taxon>
        <taxon>eudicotyledons</taxon>
        <taxon>Gunneridae</taxon>
        <taxon>Pentapetalae</taxon>
        <taxon>asterids</taxon>
        <taxon>lamiids</taxon>
        <taxon>Lamiales</taxon>
        <taxon>Lamiaceae</taxon>
        <taxon>Nepetoideae</taxon>
        <taxon>Elsholtzieae</taxon>
        <taxon>Perilla</taxon>
    </lineage>
</organism>
<sequence>MAPKADSAEGIVLNFMNELKYHGTLSPVQQNRPLNSQNAADSLQKFNLKKAAVQKALDSLSDSGKISFKEYGKQKIYMARQDQFEIHNSEELNQMKEQNLKLQEQLDEKKKVIAEVEAGNNGGDGLVAARHLHHFGYKPYICYPKHTDKALYNGLVTQLDSLSIPFLSVEDLLVDFSTTFDIVSRRSCITEYYFLSLYYIVKLNLPGYPETAMCVRIGKPPRVDISALRENYISPEFYEDQVEADPFSQFQKWFDDAIAASLKEPNAMALCTTGKDGKSCRCIKPDQNSIGHSRSLKTSSSSDKYTNYESQKAHQISENPQAALLCLLE</sequence>
<comment type="subcellular location">
    <subcellularLocation>
        <location evidence="1">Nucleus</location>
    </subcellularLocation>
</comment>
<dbReference type="Proteomes" id="UP001190926">
    <property type="component" value="Unassembled WGS sequence"/>
</dbReference>
<evidence type="ECO:0000259" key="8">
    <source>
        <dbReference type="Pfam" id="PF03853"/>
    </source>
</evidence>
<keyword evidence="6" id="KW-0175">Coiled coil</keyword>
<dbReference type="Pfam" id="PF03853">
    <property type="entry name" value="YjeF_N"/>
    <property type="match status" value="1"/>
</dbReference>
<comment type="caution">
    <text evidence="10">The sequence shown here is derived from an EMBL/GenBank/DDBJ whole genome shotgun (WGS) entry which is preliminary data.</text>
</comment>
<dbReference type="AlphaFoldDB" id="A0AAD4IW13"/>
<feature type="region of interest" description="Disordered" evidence="7">
    <location>
        <begin position="288"/>
        <end position="314"/>
    </location>
</feature>
<protein>
    <recommendedName>
        <fullName evidence="12">Homologous-pairing protein 2 homolog</fullName>
    </recommendedName>
</protein>
<dbReference type="PANTHER" id="PTHR15938:SF0">
    <property type="entry name" value="HOMOLOGOUS-PAIRING PROTEIN 2 HOMOLOG"/>
    <property type="match status" value="1"/>
</dbReference>
<feature type="coiled-coil region" evidence="6">
    <location>
        <begin position="88"/>
        <end position="119"/>
    </location>
</feature>
<feature type="domain" description="YjeF N-terminal" evidence="8">
    <location>
        <begin position="103"/>
        <end position="146"/>
    </location>
</feature>
<comment type="similarity">
    <text evidence="2">Belongs to the HOP2 family.</text>
</comment>
<name>A0AAD4IW13_PERFH</name>
<evidence type="ECO:0000256" key="1">
    <source>
        <dbReference type="ARBA" id="ARBA00004123"/>
    </source>
</evidence>
<dbReference type="GO" id="GO:0003690">
    <property type="term" value="F:double-stranded DNA binding"/>
    <property type="evidence" value="ECO:0007669"/>
    <property type="project" value="TreeGrafter"/>
</dbReference>
<keyword evidence="3" id="KW-0233">DNA recombination</keyword>
<dbReference type="Pfam" id="PF07106">
    <property type="entry name" value="WHD_TBPIP"/>
    <property type="match status" value="1"/>
</dbReference>
<evidence type="ECO:0000256" key="3">
    <source>
        <dbReference type="ARBA" id="ARBA00023172"/>
    </source>
</evidence>
<dbReference type="GO" id="GO:0120231">
    <property type="term" value="C:DNA recombinase auxiliary factor complex"/>
    <property type="evidence" value="ECO:0007669"/>
    <property type="project" value="TreeGrafter"/>
</dbReference>
<dbReference type="GO" id="GO:0120230">
    <property type="term" value="F:recombinase activator activity"/>
    <property type="evidence" value="ECO:0007669"/>
    <property type="project" value="TreeGrafter"/>
</dbReference>
<evidence type="ECO:0000256" key="5">
    <source>
        <dbReference type="ARBA" id="ARBA00023254"/>
    </source>
</evidence>
<evidence type="ECO:0008006" key="12">
    <source>
        <dbReference type="Google" id="ProtNLM"/>
    </source>
</evidence>